<dbReference type="Proteomes" id="UP001501523">
    <property type="component" value="Unassembled WGS sequence"/>
</dbReference>
<evidence type="ECO:0000256" key="4">
    <source>
        <dbReference type="SAM" id="Phobius"/>
    </source>
</evidence>
<feature type="transmembrane region" description="Helical" evidence="4">
    <location>
        <begin position="828"/>
        <end position="844"/>
    </location>
</feature>
<evidence type="ECO:0000259" key="7">
    <source>
        <dbReference type="Pfam" id="PF17167"/>
    </source>
</evidence>
<feature type="domain" description="Glycosyl hydrolase 94 catalytic" evidence="7">
    <location>
        <begin position="2372"/>
        <end position="2795"/>
    </location>
</feature>
<dbReference type="InterPro" id="IPR008928">
    <property type="entry name" value="6-hairpin_glycosidase_sf"/>
</dbReference>
<dbReference type="InterPro" id="IPR052047">
    <property type="entry name" value="GH94_Enzymes"/>
</dbReference>
<feature type="region of interest" description="Disordered" evidence="3">
    <location>
        <begin position="1245"/>
        <end position="1280"/>
    </location>
</feature>
<feature type="domain" description="Glycosyl hydrolase 94 supersandwich" evidence="5">
    <location>
        <begin position="2089"/>
        <end position="2356"/>
    </location>
</feature>
<evidence type="ECO:0000256" key="2">
    <source>
        <dbReference type="ARBA" id="ARBA00022679"/>
    </source>
</evidence>
<name>A0ABN1IIR8_9GAMM</name>
<reference evidence="8 9" key="1">
    <citation type="journal article" date="2019" name="Int. J. Syst. Evol. Microbiol.">
        <title>The Global Catalogue of Microorganisms (GCM) 10K type strain sequencing project: providing services to taxonomists for standard genome sequencing and annotation.</title>
        <authorList>
            <consortium name="The Broad Institute Genomics Platform"/>
            <consortium name="The Broad Institute Genome Sequencing Center for Infectious Disease"/>
            <person name="Wu L."/>
            <person name="Ma J."/>
        </authorList>
    </citation>
    <scope>NUCLEOTIDE SEQUENCE [LARGE SCALE GENOMIC DNA]</scope>
    <source>
        <strain evidence="8 9">JCM 15421</strain>
    </source>
</reference>
<dbReference type="InterPro" id="IPR033432">
    <property type="entry name" value="GH94_catalytic"/>
</dbReference>
<keyword evidence="9" id="KW-1185">Reference proteome</keyword>
<dbReference type="Gene3D" id="1.50.10.10">
    <property type="match status" value="1"/>
</dbReference>
<dbReference type="CDD" id="cd11753">
    <property type="entry name" value="GH94N_ChvB_NdvB_2_like"/>
    <property type="match status" value="1"/>
</dbReference>
<evidence type="ECO:0000256" key="3">
    <source>
        <dbReference type="SAM" id="MobiDB-lite"/>
    </source>
</evidence>
<keyword evidence="2" id="KW-0808">Transferase</keyword>
<dbReference type="Pfam" id="PF10091">
    <property type="entry name" value="Glycoamylase"/>
    <property type="match status" value="1"/>
</dbReference>
<keyword evidence="4" id="KW-0812">Transmembrane</keyword>
<dbReference type="InterPro" id="IPR037824">
    <property type="entry name" value="GH94N_2_NdvB"/>
</dbReference>
<feature type="transmembrane region" description="Helical" evidence="4">
    <location>
        <begin position="448"/>
        <end position="470"/>
    </location>
</feature>
<dbReference type="Gene3D" id="2.60.420.10">
    <property type="entry name" value="Maltose phosphorylase, domain 3"/>
    <property type="match status" value="1"/>
</dbReference>
<dbReference type="InterPro" id="IPR037820">
    <property type="entry name" value="GH94N_NdvB"/>
</dbReference>
<feature type="domain" description="Glycoamylase-like" evidence="6">
    <location>
        <begin position="1337"/>
        <end position="1546"/>
    </location>
</feature>
<organism evidence="8 9">
    <name type="scientific">Dokdonella soli</name>
    <dbReference type="NCBI Taxonomy" id="529810"/>
    <lineage>
        <taxon>Bacteria</taxon>
        <taxon>Pseudomonadati</taxon>
        <taxon>Pseudomonadota</taxon>
        <taxon>Gammaproteobacteria</taxon>
        <taxon>Lysobacterales</taxon>
        <taxon>Rhodanobacteraceae</taxon>
        <taxon>Dokdonella</taxon>
    </lineage>
</organism>
<keyword evidence="1" id="KW-0328">Glycosyltransferase</keyword>
<dbReference type="InterPro" id="IPR037018">
    <property type="entry name" value="GH65_N"/>
</dbReference>
<keyword evidence="4" id="KW-1133">Transmembrane helix</keyword>
<dbReference type="PANTHER" id="PTHR37469:SF2">
    <property type="entry name" value="CELLOBIONIC ACID PHOSPHORYLASE"/>
    <property type="match status" value="1"/>
</dbReference>
<comment type="caution">
    <text evidence="8">The sequence shown here is derived from an EMBL/GenBank/DDBJ whole genome shotgun (WGS) entry which is preliminary data.</text>
</comment>
<proteinExistence type="predicted"/>
<dbReference type="CDD" id="cd11756">
    <property type="entry name" value="GH94N_ChvB_NdvB_1_like"/>
    <property type="match status" value="1"/>
</dbReference>
<dbReference type="Pfam" id="PF06165">
    <property type="entry name" value="GH94_b-supersand"/>
    <property type="match status" value="2"/>
</dbReference>
<dbReference type="EMBL" id="BAAAEU010000008">
    <property type="protein sequence ID" value="GAA0714799.1"/>
    <property type="molecule type" value="Genomic_DNA"/>
</dbReference>
<protein>
    <submittedName>
        <fullName evidence="8">Glucoamylase family protein</fullName>
    </submittedName>
</protein>
<sequence length="2871" mass="319946">MSPLMRRWFESWPVWFGQIRAIDDIAGEGDAPLRAELLSAEQMEEHGRALGAEHRVFTGKRSNSLLLRLSENETVLRDSCALLADAIKTGHRVTPAGEWLLDNLYLIDEQIRTARRHFPERYSWELPRLQRGASAGLPRVYDIALNSISHGDGRVDQDTLSRFVHAYQEAQPLALGELWAIPIMLRLALIENLRRVAFRVRSDRRYRNLAARWADEMIDIVEQDPKSLILIVSDMARSQPPMRGAFVAELSRRLQGHSAALALPLTWVEQRLQEAGMTIEQLVHATNQEEAADQVSISNSIGSLRLLEAIDWREFVEGASGVERVLRDDPAGVYSRMDFATRDSYRHVVEKLSRESGKAETDVAECAIMLAREASPADAAALDRHVGYYLIDAGVAALEHCCGLHRRFPRLRACTVPFPLYFGALLLTGALIAVPALLELWRTPSPTWLIVATAVCTIVALSQLAVALVNRLASLALAPRPLPRMECREGVPPEAQTLVVVPTLLGSEEDATELVEELEIRFLANRDPNIRFALLTDFGDWHEAEKPSDEKILAIASTGIANLNARHTESGKDPFYLLHRPRRWSESERSWIGFERKRGKLGELNALLRNGAYDRYSHIVGDLAQLRATRYVITLDSDTQLPRDAAHQLVATMEHPLNRPRFDEVRRRVVAGYGILQPRIGTSFTTGRTTRYAMLFGGDPGVDPYTRAVSDTYQDLFGEGSFTGKGIYDVDAFEHALAERVPLNRILSHDLLEGCYVRSGLATDIELYERYPQAYRLDARRRERWIRGDWQIAEWLFSRVPVANGSRESNPLSGLSLWKIFDNLRRSLVAPALCALLLLAWTALARPLWWTLLITGILLLPMMIDTLLSVVRKPPDLKPGRHLTLSLHDAGRRFAQFLFEIACLPHQTWLSLDAIVRTGWRVHVSRRRLLQWVASRTLESGAHRSSSAQEEWIAPLAALAIATYLLRIRPEVLPMALPWLLLWLAAPLLERWLARAPRDESEVLDATQVPFIRGVARRTWAFFERFVDADNHWLPPDNYQEQPITKIAQRTSPTNIGLCLLANLTAWDLGYLSLVKLLERTALTFDTLHRLERYRGHFYNWYDTVTLQPLHPHYVSTVDSGNLAGHLLTLRQGLLELAHAPVIHPRLFAGLADTFGLLRDGWPKVDAAQLAELDIAFAAIERDPPRTVASIRAQLLKLIPLAEGVASTRSATQSDAVVAHAQTLARECRAALDDTEAWLIESASGADGNSAHSAEPDSLPTLTSLDHLAPADSEPATSPASLRGVARARACLQEIERLASACDELARAGYRFLYDEKRHLFAIGYNVSEAQRDTGYYDLLASEVRLGVFAAVAHGQVPQESWFALGRLLTAHEGPPTLLSWSGSMFEYLMPLLVMPAYPGSLLAQTCRAAIARQIVYARQRDVPWGISESGYNLTDAAQNYQYRAFGVPGLGLQRGLSQELVVAPYASALALTTLPHAAADNLRAMAAKGWLTGYGFYEAVDYTPTRQQPGETHTIVRSFMAHHQGMSLLACAHALLDRPLQRRFENYPQFQATLLLLQERVPRTSGAWASDPEVVDVRSATEQPQMPLRVFRKADTRRPAMQLLSNGRYHVMVTAAGGGYSRWRDLALTRWREDVTRDAWGMYAYLRDCDSGRIWSTTFHPTLATVDSYEAVFTESRVEFRCRAGQFDAHTDIVVSPEDDIELRRTRITNRSRVERTIEFTSYAEIVLAPAASDDAHPAFSNLFVQTEFVKTRDAILCTRRPRSSHEAQPWMFHLVAVHDAPSEEISHESDRMRFIGRGRSSAAPRAMLEAGPLSGTAGSVLDPIAAVRHRFKIRPEQTICIDMVTGAAEGRDECLWLADKYHDRHLADRVLDLAWTHSRVVLGQINVSETDAQTYARLAECLVYVDPVRRAAPGVIASNRRGQSGLWAFAISGDLPIVLLQIGASANIDLVRQLVHAHAYCRLKGLVFDLLIWNAEHGGYRQILHDEILGVIAGSADASLVDKPGGIFVRALEQISHEDRVLMQSVARVVLSDEAGSLIEQLRAREATENVPRFTATRTREAAPAQNIALPPRTLVNGIGGFSRDSREYVIATDSMQRTPQPWINVIANPDFGCIVSESGSGCTWFENAHEYRLTPWSDDPVCDPNTEAFYIRDEETGHHWSPTPLPAPGAARYVSRHGFGYSAFETIEDGIVSELRIHVDPEAPVKFFVLRLRNDSGRARRLSATGYVEWVLGDLAAKTAMHVVTEIDASGALLARNAYNAEFADRVAFFDVDDAQRTLTGDRSEFIGRNGNMRQPAAMGRVSLSGRVGARLDPCGAIQIPLELADSESRTLIFRLGAGRDQTEATATVRRFRRSGSARNSFEASNARWAQLLGAVVVDTPDHALNALANGWLLYQVISCRLWGRSGFYQSGGAFGFRDQLQDAMALVHAAPHLLRAQIVLCASRQFREGDVQHWWHPPGGRGVRTRCSDDYLWLPLATGRYLRASGDWNVLDEQANFLDGRALNPGEESYYDMPLRSNESADLYQHCARAIEHGLRLGVHGLPLMGSGDWNDGMNNVGHEGRGESVWLGFFLYRVLVDFTDIAAHRGDTAFVMRCRDAAQALKDAIDRHAWDGEWYLRAYFDDGTPLGTAKGDECRIDSIAQSWSVLSGAGDPQRAGLALDALDRHLVKPEAKLIELLEPPFDKSSLDPGYIRGYVPGVRENGGQYTHAAVWAVMAFAEAGRTERAWELFDLINPVRHGTSPAAIATWMVEPYVAAADVLAVPPHTGRGGWTWYTGSAGWMYRLIVESLLGIHREADMLILAPRLPAAWPALSITYRFETTTYAIEIRRDTEVAGMHVTVDGSAHAGTRIALIDDGAAHRIELLLGS</sequence>
<dbReference type="Gene3D" id="2.70.98.40">
    <property type="entry name" value="Glycoside hydrolase, family 65, N-terminal domain"/>
    <property type="match status" value="2"/>
</dbReference>
<dbReference type="SUPFAM" id="SSF48208">
    <property type="entry name" value="Six-hairpin glycosidases"/>
    <property type="match status" value="1"/>
</dbReference>
<dbReference type="InterPro" id="IPR011013">
    <property type="entry name" value="Gal_mutarotase_sf_dom"/>
</dbReference>
<dbReference type="InterPro" id="IPR010383">
    <property type="entry name" value="Glyco_hydrolase_94_b-supersand"/>
</dbReference>
<feature type="transmembrane region" description="Helical" evidence="4">
    <location>
        <begin position="850"/>
        <end position="871"/>
    </location>
</feature>
<evidence type="ECO:0000256" key="1">
    <source>
        <dbReference type="ARBA" id="ARBA00022676"/>
    </source>
</evidence>
<evidence type="ECO:0000313" key="8">
    <source>
        <dbReference type="EMBL" id="GAA0714799.1"/>
    </source>
</evidence>
<accession>A0ABN1IIR8</accession>
<dbReference type="InterPro" id="IPR012341">
    <property type="entry name" value="6hp_glycosidase-like_sf"/>
</dbReference>
<dbReference type="SUPFAM" id="SSF74650">
    <property type="entry name" value="Galactose mutarotase-like"/>
    <property type="match status" value="2"/>
</dbReference>
<evidence type="ECO:0000259" key="6">
    <source>
        <dbReference type="Pfam" id="PF10091"/>
    </source>
</evidence>
<keyword evidence="4" id="KW-0472">Membrane</keyword>
<dbReference type="Gene3D" id="1.50.10.140">
    <property type="match status" value="2"/>
</dbReference>
<dbReference type="InterPro" id="IPR019282">
    <property type="entry name" value="Glycoamylase-like_cons_dom"/>
</dbReference>
<dbReference type="RefSeq" id="WP_343790294.1">
    <property type="nucleotide sequence ID" value="NZ_BAAAEU010000008.1"/>
</dbReference>
<dbReference type="SMART" id="SM01068">
    <property type="entry name" value="CBM_X"/>
    <property type="match status" value="2"/>
</dbReference>
<feature type="domain" description="Glycosyl hydrolase 94 supersandwich" evidence="5">
    <location>
        <begin position="1589"/>
        <end position="1865"/>
    </location>
</feature>
<evidence type="ECO:0000259" key="5">
    <source>
        <dbReference type="Pfam" id="PF06165"/>
    </source>
</evidence>
<gene>
    <name evidence="8" type="ORF">GCM10009105_19680</name>
</gene>
<dbReference type="Pfam" id="PF17167">
    <property type="entry name" value="Glyco_hydro_94"/>
    <property type="match status" value="1"/>
</dbReference>
<dbReference type="PANTHER" id="PTHR37469">
    <property type="entry name" value="CELLOBIONIC ACID PHOSPHORYLASE-RELATED"/>
    <property type="match status" value="1"/>
</dbReference>
<evidence type="ECO:0000313" key="9">
    <source>
        <dbReference type="Proteomes" id="UP001501523"/>
    </source>
</evidence>
<feature type="transmembrane region" description="Helical" evidence="4">
    <location>
        <begin position="416"/>
        <end position="436"/>
    </location>
</feature>